<keyword evidence="5" id="KW-1185">Reference proteome</keyword>
<accession>A0A9P8VE70</accession>
<dbReference type="GO" id="GO:0045944">
    <property type="term" value="P:positive regulation of transcription by RNA polymerase II"/>
    <property type="evidence" value="ECO:0007669"/>
    <property type="project" value="TreeGrafter"/>
</dbReference>
<feature type="compositionally biased region" description="Basic and acidic residues" evidence="2">
    <location>
        <begin position="57"/>
        <end position="67"/>
    </location>
</feature>
<dbReference type="PANTHER" id="PTHR31644:SF4">
    <property type="entry name" value="ZN(II)2CYS6 TRANSCRIPTION FACTOR (EUROFUNG)"/>
    <property type="match status" value="1"/>
</dbReference>
<name>A0A9P8VE70_9PEZI</name>
<dbReference type="PROSITE" id="PS00463">
    <property type="entry name" value="ZN2_CY6_FUNGAL_1"/>
    <property type="match status" value="1"/>
</dbReference>
<dbReference type="InterPro" id="IPR036864">
    <property type="entry name" value="Zn2-C6_fun-type_DNA-bd_sf"/>
</dbReference>
<dbReference type="CDD" id="cd12148">
    <property type="entry name" value="fungal_TF_MHR"/>
    <property type="match status" value="1"/>
</dbReference>
<evidence type="ECO:0000256" key="1">
    <source>
        <dbReference type="ARBA" id="ARBA00023242"/>
    </source>
</evidence>
<dbReference type="AlphaFoldDB" id="A0A9P8VE70"/>
<dbReference type="GO" id="GO:0009074">
    <property type="term" value="P:aromatic amino acid family catabolic process"/>
    <property type="evidence" value="ECO:0007669"/>
    <property type="project" value="TreeGrafter"/>
</dbReference>
<dbReference type="GO" id="GO:0008270">
    <property type="term" value="F:zinc ion binding"/>
    <property type="evidence" value="ECO:0007669"/>
    <property type="project" value="InterPro"/>
</dbReference>
<dbReference type="EMBL" id="JAGSXJ010000007">
    <property type="protein sequence ID" value="KAH6689912.1"/>
    <property type="molecule type" value="Genomic_DNA"/>
</dbReference>
<dbReference type="InterPro" id="IPR052780">
    <property type="entry name" value="AAA_Catabolism_Regulators"/>
</dbReference>
<evidence type="ECO:0000259" key="3">
    <source>
        <dbReference type="PROSITE" id="PS50048"/>
    </source>
</evidence>
<dbReference type="SUPFAM" id="SSF57701">
    <property type="entry name" value="Zn2/Cys6 DNA-binding domain"/>
    <property type="match status" value="1"/>
</dbReference>
<dbReference type="PANTHER" id="PTHR31644">
    <property type="entry name" value="TRANSCRIPTIONAL ACTIVATOR ARO80-RELATED"/>
    <property type="match status" value="1"/>
</dbReference>
<feature type="compositionally biased region" description="Polar residues" evidence="2">
    <location>
        <begin position="71"/>
        <end position="80"/>
    </location>
</feature>
<dbReference type="CDD" id="cd00067">
    <property type="entry name" value="GAL4"/>
    <property type="match status" value="1"/>
</dbReference>
<keyword evidence="1" id="KW-0539">Nucleus</keyword>
<evidence type="ECO:0000313" key="4">
    <source>
        <dbReference type="EMBL" id="KAH6689912.1"/>
    </source>
</evidence>
<evidence type="ECO:0000313" key="5">
    <source>
        <dbReference type="Proteomes" id="UP000770015"/>
    </source>
</evidence>
<sequence>MADNVMASKESTRYQTVKRGYVACDSCRSRKVRCIIDGEPPCVKCDREHRVCKFDRRPKTTKHRDPPRWASRSTAGTSESEPGPAAHQQEDAAEATRLGVGPPSRPAAEVPPMEPSPQAQGTFGHSLYPGHTPSGSAASDGWRGQTGQTPQTPNTSLSDKVVSAIVTGSHDALDVLTDAAGLRHRGAAPASERSPRPLTGSAGLPTAVPVESQLACHSGIGFHIQTLSEPSEETLDLWDRSRFVRQGFFTGQEAVSYVDLFFKHLAPLSAVYLDQFQDHAAHRRLIHEESMLSCTILLIASRFFMLPGAGGASRSHFIHTRMWHYTEFLIKRIMFGQEKLSTAKTRTVGTVESLILLSEWHPRSLHFPPESEGWDSLLVSPEIERSGRTRKNDEEPSARWAFDVFEPAKRANRMSWMLLGTATNLAHELGIFAPDRSSPPCGQSEDEVRRLYRAQRLLYTHVTQAAIRLGYHSIFPENIVIEASRSQADVPGMESSHRAWNAYMNAWIELTRLSRLASSMFFVSTSHLQRQLMNDNYLDLLDNFSMSLSMWQRNFLDTCQDVSSGLTSTLLIDFHHLKALSGSIAIQAVVQRASNLAPEGHQRGALASFLTSREERFIREVITDSSMVLKLATMSDFKTQLPLAPARTRISVISASVFLLKAISVGATNTDTAAALDILEQSTTTLKSYPPDDMDFAMRYAGLIDKFTDIFRAGLLPGYHSVGTGVEDGQGMFGGHGSDTGLEGVMGPPPVHGAYGTQDLGEDVAMDLEFAPGLQSDFWRNVSFDSSIAPFGTGNDQLSQGLHVDSLDFLWNLPEMG</sequence>
<dbReference type="Gene3D" id="4.10.240.10">
    <property type="entry name" value="Zn(2)-C6 fungal-type DNA-binding domain"/>
    <property type="match status" value="1"/>
</dbReference>
<dbReference type="OrthoDB" id="2262349at2759"/>
<organism evidence="4 5">
    <name type="scientific">Plectosphaerella plurivora</name>
    <dbReference type="NCBI Taxonomy" id="936078"/>
    <lineage>
        <taxon>Eukaryota</taxon>
        <taxon>Fungi</taxon>
        <taxon>Dikarya</taxon>
        <taxon>Ascomycota</taxon>
        <taxon>Pezizomycotina</taxon>
        <taxon>Sordariomycetes</taxon>
        <taxon>Hypocreomycetidae</taxon>
        <taxon>Glomerellales</taxon>
        <taxon>Plectosphaerellaceae</taxon>
        <taxon>Plectosphaerella</taxon>
    </lineage>
</organism>
<feature type="region of interest" description="Disordered" evidence="2">
    <location>
        <begin position="57"/>
        <end position="157"/>
    </location>
</feature>
<evidence type="ECO:0000256" key="2">
    <source>
        <dbReference type="SAM" id="MobiDB-lite"/>
    </source>
</evidence>
<dbReference type="GO" id="GO:0005634">
    <property type="term" value="C:nucleus"/>
    <property type="evidence" value="ECO:0007669"/>
    <property type="project" value="TreeGrafter"/>
</dbReference>
<dbReference type="InterPro" id="IPR001138">
    <property type="entry name" value="Zn2Cys6_DnaBD"/>
</dbReference>
<gene>
    <name evidence="4" type="ORF">F5X68DRAFT_151067</name>
</gene>
<feature type="domain" description="Zn(2)-C6 fungal-type" evidence="3">
    <location>
        <begin position="23"/>
        <end position="54"/>
    </location>
</feature>
<dbReference type="PROSITE" id="PS50048">
    <property type="entry name" value="ZN2_CY6_FUNGAL_2"/>
    <property type="match status" value="1"/>
</dbReference>
<feature type="region of interest" description="Disordered" evidence="2">
    <location>
        <begin position="184"/>
        <end position="204"/>
    </location>
</feature>
<dbReference type="GO" id="GO:0000981">
    <property type="term" value="F:DNA-binding transcription factor activity, RNA polymerase II-specific"/>
    <property type="evidence" value="ECO:0007669"/>
    <property type="project" value="InterPro"/>
</dbReference>
<dbReference type="SMART" id="SM00066">
    <property type="entry name" value="GAL4"/>
    <property type="match status" value="1"/>
</dbReference>
<protein>
    <submittedName>
        <fullName evidence="4">C6 transcription factor</fullName>
    </submittedName>
</protein>
<comment type="caution">
    <text evidence="4">The sequence shown here is derived from an EMBL/GenBank/DDBJ whole genome shotgun (WGS) entry which is preliminary data.</text>
</comment>
<reference evidence="4" key="1">
    <citation type="journal article" date="2021" name="Nat. Commun.">
        <title>Genetic determinants of endophytism in the Arabidopsis root mycobiome.</title>
        <authorList>
            <person name="Mesny F."/>
            <person name="Miyauchi S."/>
            <person name="Thiergart T."/>
            <person name="Pickel B."/>
            <person name="Atanasova L."/>
            <person name="Karlsson M."/>
            <person name="Huettel B."/>
            <person name="Barry K.W."/>
            <person name="Haridas S."/>
            <person name="Chen C."/>
            <person name="Bauer D."/>
            <person name="Andreopoulos W."/>
            <person name="Pangilinan J."/>
            <person name="LaButti K."/>
            <person name="Riley R."/>
            <person name="Lipzen A."/>
            <person name="Clum A."/>
            <person name="Drula E."/>
            <person name="Henrissat B."/>
            <person name="Kohler A."/>
            <person name="Grigoriev I.V."/>
            <person name="Martin F.M."/>
            <person name="Hacquard S."/>
        </authorList>
    </citation>
    <scope>NUCLEOTIDE SEQUENCE</scope>
    <source>
        <strain evidence="4">MPI-SDFR-AT-0117</strain>
    </source>
</reference>
<dbReference type="Proteomes" id="UP000770015">
    <property type="component" value="Unassembled WGS sequence"/>
</dbReference>
<proteinExistence type="predicted"/>